<proteinExistence type="predicted"/>
<feature type="region of interest" description="Disordered" evidence="1">
    <location>
        <begin position="1"/>
        <end position="50"/>
    </location>
</feature>
<organism evidence="2 3">
    <name type="scientific">Sphenostylis stenocarpa</name>
    <dbReference type="NCBI Taxonomy" id="92480"/>
    <lineage>
        <taxon>Eukaryota</taxon>
        <taxon>Viridiplantae</taxon>
        <taxon>Streptophyta</taxon>
        <taxon>Embryophyta</taxon>
        <taxon>Tracheophyta</taxon>
        <taxon>Spermatophyta</taxon>
        <taxon>Magnoliopsida</taxon>
        <taxon>eudicotyledons</taxon>
        <taxon>Gunneridae</taxon>
        <taxon>Pentapetalae</taxon>
        <taxon>rosids</taxon>
        <taxon>fabids</taxon>
        <taxon>Fabales</taxon>
        <taxon>Fabaceae</taxon>
        <taxon>Papilionoideae</taxon>
        <taxon>50 kb inversion clade</taxon>
        <taxon>NPAAA clade</taxon>
        <taxon>indigoferoid/millettioid clade</taxon>
        <taxon>Phaseoleae</taxon>
        <taxon>Sphenostylis</taxon>
    </lineage>
</organism>
<sequence length="50" mass="5580">MDLKTSVPSKKTPVANEQEKVLSSCQPQEDLIDWTGACPGGEKKENQRYD</sequence>
<evidence type="ECO:0000313" key="2">
    <source>
        <dbReference type="EMBL" id="CAJ1972862.1"/>
    </source>
</evidence>
<dbReference type="EMBL" id="OY731405">
    <property type="protein sequence ID" value="CAJ1972862.1"/>
    <property type="molecule type" value="Genomic_DNA"/>
</dbReference>
<dbReference type="Proteomes" id="UP001189624">
    <property type="component" value="Chromosome 8"/>
</dbReference>
<accession>A0AA86VLT3</accession>
<dbReference type="Gramene" id="rna-AYBTSS11_LOCUS24919">
    <property type="protein sequence ID" value="CAJ1972862.1"/>
    <property type="gene ID" value="gene-AYBTSS11_LOCUS24919"/>
</dbReference>
<reference evidence="2" key="1">
    <citation type="submission" date="2023-10" db="EMBL/GenBank/DDBJ databases">
        <authorList>
            <person name="Domelevo Entfellner J.-B."/>
        </authorList>
    </citation>
    <scope>NUCLEOTIDE SEQUENCE</scope>
</reference>
<protein>
    <submittedName>
        <fullName evidence="2">Uncharacterized protein</fullName>
    </submittedName>
</protein>
<dbReference type="AlphaFoldDB" id="A0AA86VLT3"/>
<evidence type="ECO:0000256" key="1">
    <source>
        <dbReference type="SAM" id="MobiDB-lite"/>
    </source>
</evidence>
<gene>
    <name evidence="2" type="ORF">AYBTSS11_LOCUS24919</name>
</gene>
<name>A0AA86VLT3_9FABA</name>
<keyword evidence="3" id="KW-1185">Reference proteome</keyword>
<evidence type="ECO:0000313" key="3">
    <source>
        <dbReference type="Proteomes" id="UP001189624"/>
    </source>
</evidence>
<feature type="compositionally biased region" description="Basic and acidic residues" evidence="1">
    <location>
        <begin position="41"/>
        <end position="50"/>
    </location>
</feature>